<dbReference type="Proteomes" id="UP000008237">
    <property type="component" value="Unassembled WGS sequence"/>
</dbReference>
<name>E2B4J2_HARSA</name>
<dbReference type="InterPro" id="IPR001611">
    <property type="entry name" value="Leu-rich_rpt"/>
</dbReference>
<dbReference type="InParanoid" id="E2B4J2"/>
<dbReference type="Pfam" id="PF13516">
    <property type="entry name" value="LRR_6"/>
    <property type="match status" value="2"/>
</dbReference>
<dbReference type="InterPro" id="IPR032675">
    <property type="entry name" value="LRR_dom_sf"/>
</dbReference>
<protein>
    <recommendedName>
        <fullName evidence="3">Protein NLRC3</fullName>
    </recommendedName>
</protein>
<evidence type="ECO:0008006" key="3">
    <source>
        <dbReference type="Google" id="ProtNLM"/>
    </source>
</evidence>
<gene>
    <name evidence="1" type="ORF">EAI_16181</name>
</gene>
<reference evidence="1 2" key="1">
    <citation type="journal article" date="2010" name="Science">
        <title>Genomic comparison of the ants Camponotus floridanus and Harpegnathos saltator.</title>
        <authorList>
            <person name="Bonasio R."/>
            <person name="Zhang G."/>
            <person name="Ye C."/>
            <person name="Mutti N.S."/>
            <person name="Fang X."/>
            <person name="Qin N."/>
            <person name="Donahue G."/>
            <person name="Yang P."/>
            <person name="Li Q."/>
            <person name="Li C."/>
            <person name="Zhang P."/>
            <person name="Huang Z."/>
            <person name="Berger S.L."/>
            <person name="Reinberg D."/>
            <person name="Wang J."/>
            <person name="Liebig J."/>
        </authorList>
    </citation>
    <scope>NUCLEOTIDE SEQUENCE [LARGE SCALE GENOMIC DNA]</scope>
    <source>
        <strain evidence="1 2">R22 G/1</strain>
    </source>
</reference>
<dbReference type="OrthoDB" id="341587at2759"/>
<dbReference type="SUPFAM" id="SSF52047">
    <property type="entry name" value="RNI-like"/>
    <property type="match status" value="1"/>
</dbReference>
<proteinExistence type="predicted"/>
<organism evidence="2">
    <name type="scientific">Harpegnathos saltator</name>
    <name type="common">Jerdon's jumping ant</name>
    <dbReference type="NCBI Taxonomy" id="610380"/>
    <lineage>
        <taxon>Eukaryota</taxon>
        <taxon>Metazoa</taxon>
        <taxon>Ecdysozoa</taxon>
        <taxon>Arthropoda</taxon>
        <taxon>Hexapoda</taxon>
        <taxon>Insecta</taxon>
        <taxon>Pterygota</taxon>
        <taxon>Neoptera</taxon>
        <taxon>Endopterygota</taxon>
        <taxon>Hymenoptera</taxon>
        <taxon>Apocrita</taxon>
        <taxon>Aculeata</taxon>
        <taxon>Formicoidea</taxon>
        <taxon>Formicidae</taxon>
        <taxon>Ponerinae</taxon>
        <taxon>Ponerini</taxon>
        <taxon>Harpegnathos</taxon>
    </lineage>
</organism>
<evidence type="ECO:0000313" key="1">
    <source>
        <dbReference type="EMBL" id="EFN89386.1"/>
    </source>
</evidence>
<dbReference type="AlphaFoldDB" id="E2B4J2"/>
<dbReference type="Gene3D" id="3.80.10.10">
    <property type="entry name" value="Ribonuclease Inhibitor"/>
    <property type="match status" value="1"/>
</dbReference>
<accession>E2B4J2</accession>
<sequence length="81" mass="8515">MLCKCWVSPKSIKSTLKPLTAILIRNESLEILNISGCELSSAAGIALAQMFSSGCVKLEALDLDVSNNDFGPAGIALTIMS</sequence>
<keyword evidence="2" id="KW-1185">Reference proteome</keyword>
<dbReference type="EMBL" id="GL445567">
    <property type="protein sequence ID" value="EFN89386.1"/>
    <property type="molecule type" value="Genomic_DNA"/>
</dbReference>
<evidence type="ECO:0000313" key="2">
    <source>
        <dbReference type="Proteomes" id="UP000008237"/>
    </source>
</evidence>